<accession>F9WIU3</accession>
<dbReference type="VEuPathDB" id="TriTrypDB:TcIL3000_0_02320"/>
<gene>
    <name evidence="5" type="ORF">TCIL3000_0_02320</name>
</gene>
<feature type="compositionally biased region" description="Polar residues" evidence="3">
    <location>
        <begin position="93"/>
        <end position="106"/>
    </location>
</feature>
<evidence type="ECO:0000313" key="6">
    <source>
        <dbReference type="Proteomes" id="UP000000702"/>
    </source>
</evidence>
<dbReference type="EMBL" id="CAEQ01002642">
    <property type="protein sequence ID" value="CCD17241.1"/>
    <property type="molecule type" value="Genomic_DNA"/>
</dbReference>
<dbReference type="InterPro" id="IPR001452">
    <property type="entry name" value="SH3_domain"/>
</dbReference>
<feature type="region of interest" description="Disordered" evidence="3">
    <location>
        <begin position="93"/>
        <end position="117"/>
    </location>
</feature>
<comment type="caution">
    <text evidence="5">The sequence shown here is derived from an EMBL/GenBank/DDBJ whole genome shotgun (WGS) entry which is preliminary data.</text>
</comment>
<evidence type="ECO:0000259" key="4">
    <source>
        <dbReference type="PROSITE" id="PS50002"/>
    </source>
</evidence>
<keyword evidence="1 2" id="KW-0728">SH3 domain</keyword>
<protein>
    <submittedName>
        <fullName evidence="5">WGS project CAEQ00000000 data, annotated contig 83</fullName>
    </submittedName>
</protein>
<dbReference type="InterPro" id="IPR036028">
    <property type="entry name" value="SH3-like_dom_sf"/>
</dbReference>
<dbReference type="Pfam" id="PF14604">
    <property type="entry name" value="SH3_9"/>
    <property type="match status" value="1"/>
</dbReference>
<evidence type="ECO:0000256" key="3">
    <source>
        <dbReference type="SAM" id="MobiDB-lite"/>
    </source>
</evidence>
<organism evidence="5 6">
    <name type="scientific">Trypanosoma congolense (strain IL3000)</name>
    <dbReference type="NCBI Taxonomy" id="1068625"/>
    <lineage>
        <taxon>Eukaryota</taxon>
        <taxon>Discoba</taxon>
        <taxon>Euglenozoa</taxon>
        <taxon>Kinetoplastea</taxon>
        <taxon>Metakinetoplastina</taxon>
        <taxon>Trypanosomatida</taxon>
        <taxon>Trypanosomatidae</taxon>
        <taxon>Trypanosoma</taxon>
        <taxon>Nannomonas</taxon>
    </lineage>
</organism>
<proteinExistence type="predicted"/>
<sequence>MPCFTVHCAFEAQDDVELTVEPGEVVNAIDDDTHDGWIKVEVLGDKNRVGFVPLSYLTPSSVQGGLSSAKNSVAVASKSNKKCILSTNESTKDYNTMRQPSKSMPYTSRDAGKSSSVGFDHGSSGAEMGAAALHIADADLLGRESLAGGRMSDSQRLNHSPSLLYDTGAVVETFMKNELHLKQLTRRRQEELTKMRSSLEEAKTSIRACRDKKESLVVMLRDLDLSMDRMRKRWKNMLEQEKEHIIRSMSREVRD</sequence>
<dbReference type="PROSITE" id="PS50002">
    <property type="entry name" value="SH3"/>
    <property type="match status" value="1"/>
</dbReference>
<reference evidence="6" key="1">
    <citation type="submission" date="2011-07" db="EMBL/GenBank/DDBJ databases">
        <title>Divergent evolution of antigenic variation in African trypanosomes.</title>
        <authorList>
            <person name="Jackson A.P."/>
            <person name="Berry A."/>
            <person name="Allison H.C."/>
            <person name="Burton P."/>
            <person name="Anderson J."/>
            <person name="Aslett M."/>
            <person name="Brown R."/>
            <person name="Corton N."/>
            <person name="Harris D."/>
            <person name="Hauser H."/>
            <person name="Gamble J."/>
            <person name="Gilderthorp R."/>
            <person name="McQuillan J."/>
            <person name="Quail M.A."/>
            <person name="Sanders M."/>
            <person name="Van Tonder A."/>
            <person name="Ginger M.L."/>
            <person name="Donelson J.E."/>
            <person name="Field M.C."/>
            <person name="Barry J.D."/>
            <person name="Berriman M."/>
            <person name="Hertz-Fowler C."/>
        </authorList>
    </citation>
    <scope>NUCLEOTIDE SEQUENCE [LARGE SCALE GENOMIC DNA]</scope>
    <source>
        <strain evidence="6">IL3000</strain>
    </source>
</reference>
<dbReference type="Proteomes" id="UP000000702">
    <property type="component" value="Unassembled WGS sequence"/>
</dbReference>
<dbReference type="AlphaFoldDB" id="F9WIU3"/>
<keyword evidence="6" id="KW-1185">Reference proteome</keyword>
<evidence type="ECO:0000313" key="5">
    <source>
        <dbReference type="EMBL" id="CCD17241.1"/>
    </source>
</evidence>
<dbReference type="Gene3D" id="2.30.30.40">
    <property type="entry name" value="SH3 Domains"/>
    <property type="match status" value="1"/>
</dbReference>
<feature type="domain" description="SH3" evidence="4">
    <location>
        <begin position="1"/>
        <end position="62"/>
    </location>
</feature>
<dbReference type="SUPFAM" id="SSF50044">
    <property type="entry name" value="SH3-domain"/>
    <property type="match status" value="1"/>
</dbReference>
<evidence type="ECO:0000256" key="1">
    <source>
        <dbReference type="ARBA" id="ARBA00022443"/>
    </source>
</evidence>
<dbReference type="SMART" id="SM00326">
    <property type="entry name" value="SH3"/>
    <property type="match status" value="1"/>
</dbReference>
<evidence type="ECO:0000256" key="2">
    <source>
        <dbReference type="PROSITE-ProRule" id="PRU00192"/>
    </source>
</evidence>
<reference evidence="5 6" key="2">
    <citation type="journal article" date="2012" name="Proc. Natl. Acad. Sci. U.S.A.">
        <title>Antigenic diversity is generated by distinct evolutionary mechanisms in African trypanosome species.</title>
        <authorList>
            <person name="Jackson A.P."/>
            <person name="Berry A."/>
            <person name="Aslett M."/>
            <person name="Allison H.C."/>
            <person name="Burton P."/>
            <person name="Vavrova-Anderson J."/>
            <person name="Brown R."/>
            <person name="Browne H."/>
            <person name="Corton N."/>
            <person name="Hauser H."/>
            <person name="Gamble J."/>
            <person name="Gilderthorp R."/>
            <person name="Marcello L."/>
            <person name="McQuillan J."/>
            <person name="Otto T.D."/>
            <person name="Quail M.A."/>
            <person name="Sanders M.J."/>
            <person name="van Tonder A."/>
            <person name="Ginger M.L."/>
            <person name="Field M.C."/>
            <person name="Barry J.D."/>
            <person name="Hertz-Fowler C."/>
            <person name="Berriman M."/>
        </authorList>
    </citation>
    <scope>NUCLEOTIDE SEQUENCE [LARGE SCALE GENOMIC DNA]</scope>
    <source>
        <strain evidence="5 6">IL3000</strain>
    </source>
</reference>
<dbReference type="OMA" id="MKNEVYF"/>
<name>F9WIU3_TRYCI</name>